<keyword evidence="1" id="KW-0472">Membrane</keyword>
<evidence type="ECO:0000313" key="2">
    <source>
        <dbReference type="EMBL" id="NKE66291.1"/>
    </source>
</evidence>
<dbReference type="RefSeq" id="WP_168107407.1">
    <property type="nucleotide sequence ID" value="NZ_VTOX01000003.1"/>
</dbReference>
<dbReference type="AlphaFoldDB" id="A0A7X6I6E8"/>
<keyword evidence="1" id="KW-1133">Transmembrane helix</keyword>
<organism evidence="2 3">
    <name type="scientific">Ramlibacter lithotrophicus</name>
    <dbReference type="NCBI Taxonomy" id="2606681"/>
    <lineage>
        <taxon>Bacteria</taxon>
        <taxon>Pseudomonadati</taxon>
        <taxon>Pseudomonadota</taxon>
        <taxon>Betaproteobacteria</taxon>
        <taxon>Burkholderiales</taxon>
        <taxon>Comamonadaceae</taxon>
        <taxon>Ramlibacter</taxon>
    </lineage>
</organism>
<reference evidence="2 3" key="1">
    <citation type="journal article" date="2020" name="Nature">
        <title>Bacterial chemolithoautotrophy via manganese oxidation.</title>
        <authorList>
            <person name="Yu H."/>
            <person name="Leadbetter J.R."/>
        </authorList>
    </citation>
    <scope>NUCLEOTIDE SEQUENCE [LARGE SCALE GENOMIC DNA]</scope>
    <source>
        <strain evidence="2 3">RBP-1</strain>
    </source>
</reference>
<feature type="transmembrane region" description="Helical" evidence="1">
    <location>
        <begin position="60"/>
        <end position="82"/>
    </location>
</feature>
<keyword evidence="3" id="KW-1185">Reference proteome</keyword>
<dbReference type="EMBL" id="VTOX01000003">
    <property type="protein sequence ID" value="NKE66291.1"/>
    <property type="molecule type" value="Genomic_DNA"/>
</dbReference>
<name>A0A7X6I6E8_9BURK</name>
<dbReference type="Proteomes" id="UP000521868">
    <property type="component" value="Unassembled WGS sequence"/>
</dbReference>
<evidence type="ECO:0000256" key="1">
    <source>
        <dbReference type="SAM" id="Phobius"/>
    </source>
</evidence>
<protein>
    <submittedName>
        <fullName evidence="2">Uncharacterized protein</fullName>
    </submittedName>
</protein>
<accession>A0A7X6I6E8</accession>
<evidence type="ECO:0000313" key="3">
    <source>
        <dbReference type="Proteomes" id="UP000521868"/>
    </source>
</evidence>
<proteinExistence type="predicted"/>
<comment type="caution">
    <text evidence="2">The sequence shown here is derived from an EMBL/GenBank/DDBJ whole genome shotgun (WGS) entry which is preliminary data.</text>
</comment>
<gene>
    <name evidence="2" type="ORF">RAMLITH_10705</name>
</gene>
<sequence length="152" mass="16717">MITSEQAQWHRQTAIECNNRAWELTVLPRTEGGDREMLDAAHTSAWHWARVGTELNRMRATMLVAAVHALLGHGATALPLAIEMRGYFLARSDTPDWELAMTHAVYAHAAHAAGEVAAHSEAHRQATAALAAIADDEDRRIVARTLELVPQP</sequence>
<keyword evidence="1" id="KW-0812">Transmembrane</keyword>